<protein>
    <submittedName>
        <fullName evidence="1">Uncharacterized protein</fullName>
    </submittedName>
</protein>
<gene>
    <name evidence="1" type="ORF">S01H1_77594</name>
</gene>
<dbReference type="EMBL" id="BARS01052161">
    <property type="protein sequence ID" value="GAG51871.1"/>
    <property type="molecule type" value="Genomic_DNA"/>
</dbReference>
<feature type="non-terminal residue" evidence="1">
    <location>
        <position position="1"/>
    </location>
</feature>
<proteinExistence type="predicted"/>
<reference evidence="1" key="1">
    <citation type="journal article" date="2014" name="Front. Microbiol.">
        <title>High frequency of phylogenetically diverse reductive dehalogenase-homologous genes in deep subseafloor sedimentary metagenomes.</title>
        <authorList>
            <person name="Kawai M."/>
            <person name="Futagami T."/>
            <person name="Toyoda A."/>
            <person name="Takaki Y."/>
            <person name="Nishi S."/>
            <person name="Hori S."/>
            <person name="Arai W."/>
            <person name="Tsubouchi T."/>
            <person name="Morono Y."/>
            <person name="Uchiyama I."/>
            <person name="Ito T."/>
            <person name="Fujiyama A."/>
            <person name="Inagaki F."/>
            <person name="Takami H."/>
        </authorList>
    </citation>
    <scope>NUCLEOTIDE SEQUENCE</scope>
    <source>
        <strain evidence="1">Expedition CK06-06</strain>
    </source>
</reference>
<evidence type="ECO:0000313" key="1">
    <source>
        <dbReference type="EMBL" id="GAG51871.1"/>
    </source>
</evidence>
<dbReference type="AlphaFoldDB" id="X0ZUQ5"/>
<name>X0ZUQ5_9ZZZZ</name>
<sequence length="73" mass="8140">FDLDGDGIADRPYQPNNVVDQIIWRYPASKLLINSPVLHLLRWAQSQFPSLHPGGVMDSAPLINPPTRYADNG</sequence>
<organism evidence="1">
    <name type="scientific">marine sediment metagenome</name>
    <dbReference type="NCBI Taxonomy" id="412755"/>
    <lineage>
        <taxon>unclassified sequences</taxon>
        <taxon>metagenomes</taxon>
        <taxon>ecological metagenomes</taxon>
    </lineage>
</organism>
<accession>X0ZUQ5</accession>
<comment type="caution">
    <text evidence="1">The sequence shown here is derived from an EMBL/GenBank/DDBJ whole genome shotgun (WGS) entry which is preliminary data.</text>
</comment>